<keyword evidence="4" id="KW-0970">Cilium biogenesis/degradation</keyword>
<keyword evidence="3" id="KW-0963">Cytoplasm</keyword>
<evidence type="ECO:0000256" key="1">
    <source>
        <dbReference type="ARBA" id="ARBA00004120"/>
    </source>
</evidence>
<feature type="coiled-coil region" evidence="8">
    <location>
        <begin position="1405"/>
        <end position="1439"/>
    </location>
</feature>
<proteinExistence type="predicted"/>
<feature type="coiled-coil region" evidence="8">
    <location>
        <begin position="80"/>
        <end position="271"/>
    </location>
</feature>
<keyword evidence="6" id="KW-0206">Cytoskeleton</keyword>
<feature type="coiled-coil region" evidence="8">
    <location>
        <begin position="1019"/>
        <end position="1063"/>
    </location>
</feature>
<dbReference type="InterPro" id="IPR032321">
    <property type="entry name" value="Cep209_CC5"/>
</dbReference>
<keyword evidence="11" id="KW-1185">Reference proteome</keyword>
<feature type="coiled-coil region" evidence="8">
    <location>
        <begin position="1853"/>
        <end position="1934"/>
    </location>
</feature>
<dbReference type="PANTHER" id="PTHR18879:SF20">
    <property type="entry name" value="CENTROSOMAL PROTEIN OF 290 KDA"/>
    <property type="match status" value="1"/>
</dbReference>
<feature type="coiled-coil region" evidence="8">
    <location>
        <begin position="735"/>
        <end position="871"/>
    </location>
</feature>
<feature type="coiled-coil region" evidence="8">
    <location>
        <begin position="1112"/>
        <end position="1194"/>
    </location>
</feature>
<dbReference type="Pfam" id="PF16574">
    <property type="entry name" value="CEP209_CC5"/>
    <property type="match status" value="1"/>
</dbReference>
<evidence type="ECO:0000256" key="6">
    <source>
        <dbReference type="ARBA" id="ARBA00023212"/>
    </source>
</evidence>
<keyword evidence="7" id="KW-0966">Cell projection</keyword>
<evidence type="ECO:0000313" key="12">
    <source>
        <dbReference type="RefSeq" id="XP_022246623.1"/>
    </source>
</evidence>
<feature type="coiled-coil region" evidence="8">
    <location>
        <begin position="655"/>
        <end position="689"/>
    </location>
</feature>
<name>A0ABM1SSL7_LIMPO</name>
<feature type="coiled-coil region" evidence="8">
    <location>
        <begin position="913"/>
        <end position="978"/>
    </location>
</feature>
<comment type="subcellular location">
    <subcellularLocation>
        <location evidence="1">Cytoplasm</location>
        <location evidence="1">Cytoskeleton</location>
        <location evidence="1">Cilium basal body</location>
    </subcellularLocation>
    <subcellularLocation>
        <location evidence="2">Cytoplasm</location>
        <location evidence="2">Cytoskeleton</location>
        <location evidence="2">Microtubule organizing center</location>
        <location evidence="2">Centrosome</location>
    </subcellularLocation>
</comment>
<evidence type="ECO:0000256" key="4">
    <source>
        <dbReference type="ARBA" id="ARBA00022794"/>
    </source>
</evidence>
<feature type="coiled-coil region" evidence="8">
    <location>
        <begin position="571"/>
        <end position="605"/>
    </location>
</feature>
<protein>
    <submittedName>
        <fullName evidence="12">Centrosomal protein of 290 kDa-like</fullName>
    </submittedName>
</protein>
<dbReference type="Proteomes" id="UP000694941">
    <property type="component" value="Unplaced"/>
</dbReference>
<keyword evidence="5 8" id="KW-0175">Coiled coil</keyword>
<evidence type="ECO:0000259" key="10">
    <source>
        <dbReference type="Pfam" id="PF16574"/>
    </source>
</evidence>
<gene>
    <name evidence="12" type="primary">LOC106463424</name>
</gene>
<evidence type="ECO:0000256" key="2">
    <source>
        <dbReference type="ARBA" id="ARBA00004300"/>
    </source>
</evidence>
<evidence type="ECO:0000256" key="3">
    <source>
        <dbReference type="ARBA" id="ARBA00022490"/>
    </source>
</evidence>
<feature type="region of interest" description="Disordered" evidence="9">
    <location>
        <begin position="1822"/>
        <end position="1843"/>
    </location>
</feature>
<evidence type="ECO:0000256" key="9">
    <source>
        <dbReference type="SAM" id="MobiDB-lite"/>
    </source>
</evidence>
<dbReference type="GeneID" id="106463424"/>
<organism evidence="11 12">
    <name type="scientific">Limulus polyphemus</name>
    <name type="common">Atlantic horseshoe crab</name>
    <dbReference type="NCBI Taxonomy" id="6850"/>
    <lineage>
        <taxon>Eukaryota</taxon>
        <taxon>Metazoa</taxon>
        <taxon>Ecdysozoa</taxon>
        <taxon>Arthropoda</taxon>
        <taxon>Chelicerata</taxon>
        <taxon>Merostomata</taxon>
        <taxon>Xiphosura</taxon>
        <taxon>Limulidae</taxon>
        <taxon>Limulus</taxon>
    </lineage>
</organism>
<reference evidence="12" key="1">
    <citation type="submission" date="2025-08" db="UniProtKB">
        <authorList>
            <consortium name="RefSeq"/>
        </authorList>
    </citation>
    <scope>IDENTIFICATION</scope>
    <source>
        <tissue evidence="12">Muscle</tissue>
    </source>
</reference>
<evidence type="ECO:0000313" key="11">
    <source>
        <dbReference type="Proteomes" id="UP000694941"/>
    </source>
</evidence>
<evidence type="ECO:0000256" key="5">
    <source>
        <dbReference type="ARBA" id="ARBA00023054"/>
    </source>
</evidence>
<evidence type="ECO:0000256" key="7">
    <source>
        <dbReference type="ARBA" id="ARBA00023273"/>
    </source>
</evidence>
<accession>A0ABM1SSL7</accession>
<feature type="coiled-coil region" evidence="8">
    <location>
        <begin position="1236"/>
        <end position="1270"/>
    </location>
</feature>
<feature type="coiled-coil region" evidence="8">
    <location>
        <begin position="2018"/>
        <end position="2084"/>
    </location>
</feature>
<evidence type="ECO:0000256" key="8">
    <source>
        <dbReference type="SAM" id="Coils"/>
    </source>
</evidence>
<feature type="coiled-coil region" evidence="8">
    <location>
        <begin position="1493"/>
        <end position="1531"/>
    </location>
</feature>
<feature type="domain" description="Centrosomal protein of 290kDa coiled-coil region" evidence="10">
    <location>
        <begin position="1236"/>
        <end position="1360"/>
    </location>
</feature>
<feature type="coiled-coil region" evidence="8">
    <location>
        <begin position="297"/>
        <end position="357"/>
    </location>
</feature>
<dbReference type="PANTHER" id="PTHR18879">
    <property type="entry name" value="CENTROSOMAL PROTEIN OF 290 KDA"/>
    <property type="match status" value="1"/>
</dbReference>
<sequence length="2151" mass="251451">MAPIDLETILKIPVNAIGDKDVEDEYDKIYDELIEFDPGGNVDALKLYTLFLVTRSILKYKGTMADVALAELEEIAESKGIKIAQREEQLQNQVDELQRELRTFKRINGQQGDSAQLKRELLELENHVELLQEQLQIKEKELENEKDLSEKIIQLKEELGSYQCQLESLEAESVLSMEKKQLAETSKMREKNQQLHQLLVENEELELANKKLCQQVTELRSKLEDAVEQMDKTTNDYIKTKESLQQLESVTESQCKEKEMLLAEIEDLRQQNELRAETDDEIMATVSQRVEEWKIVLLSKDEEIAKLQDLVRDLKTQAAVAGLDAENATLAVLTKAIEERDQQIITLKQQLDQATEDIENNVHFIDDLKTHFEMGTSEVDKERTSRIFELQSSLREKTDALKKTQEMLGKVEEETKHKDKLLTETLSRLRQYEMGEYGLADAVAEIKLYKNQVIVRDKQIEDLIQQVNKLEIHAEELFEENEVVREKLGMDARQPLNVTRNHQKDRHLNVLLQQEIEKLEEERVELQQKLRELSKQVKERKPESSESEKKDIPTPHENIQKEFIEVKETKFQELKDLTLKLQCENNELRARITDINEENQELHQGMKEILQSIKEQNDRTDTVLQSPALERLIKAIETKELSGSYNATWRLKTEVNHLKGRNDALQTELRNARRDFSEILTNMRESKENMQRSQGQLLSSSAAPPQLETFHMISEELLNPAVKIDTRLSTLNSHLLNVLHEFKKEQEKNENIEKELERYCRELAVVRSQLGQLYEEHLKLKKEYNTEAEKFKKDKEDLLEERAVDKVKIEEFQRLLETLEKGNEEIERQTVEMLRKVMTLRINETVLSRKFAILQEERNMLIKENEKVKKDMIDVEIAVQERIGFLERGKELNTYRINALQKALQKSVPTSELEAANRQIAEISIKYRDLLEHINDFSLKTQEEKKAEYEVNRLKGENLALKRELETDKEKLHRLEIMVQELGKGGRSKEDIVVHSENVSLSHRMAMVEMKEINERQRADHATHLYQQQQSTLQRLEARNSELEEKFNEVVHLNMDIQQEKKELQERLSVCVSKEVHEADEKRINELEELEITLRQDVSWLKEIADVAQHQVEALESTRTNQAQKIQELQHHLIDLQAQNDEQFKLGKLYRQILTLQLSEGSLNQEAEKMKQEISKLESKCLKLEQRCQEKEEIIYQVRHQTQSRVCFLSKIIQEMRRQYSGAVPLAKQEKLAFDLVQLRSEKLELEKDLQFAQEKLNSAEGKAAKLEVRTKGMEEVLQTFKNETAAQKLLEWYKKLEDLRISELQSRRKSEFASQQASRLENVVSHLENKVSSLEELNVKLEKNITDNQLEWEKRELELVEQVERLQKKIDEMSAISFNQADTTSEQDKTLSTTEQLHQAFTVIKVKSQMLSESQEEAKALKQKLWKLEEQLKEAEISILSRNKVIGELRLVVPDSSKTVFQPPVTLEDNLIEAKQALKVSQSKVEYLEARLIQKEESLSRYKDLLAQARSDLGMEQQQYEKELKTMEHRLVNRDIIPSRNQKCNSDLDNKTSAYFLAHKHLSQVTQLEELLVEKEQKIAILTQQNNISLEEIEMLKKELINKTKEMEASQKCSEQKLTNMLQEAEQKLELKELEIKDQQMQVDTLQKEVTELKDTALKSPSRALKNMVERLSCQISDKEKQLQALSKALTDLRANMVNAVKESMTAQQQHASDQLSVQEMIESKTKPLQLKLKQLELQNGKLRMENQRLYKEEEMLNSELEQLKSEIGRKKNVLEMEKEELKKQVHKAKSSTQQHTAKSEVLAKTSEVLKLQKQIQSLKEQLKKQQPAEKPYDQDEKTAKSQREVLQWEERKKCQQTVQRLHSQLKNKEQELEKVQKSSKLQREQIEESRKTSVEHEKTIAALQKVAEKLQRDNEKLKVQVSENKMKNKERELATVGIQTVKSDGESKKLSMLNSPSRTKTMDQKTSDLLLETEKLREELTKELFSLTFDTFGSMMVVIKSIGIQQYDMSIVLKILKEAAEREKRLQQERDELEERVKTYETIEFCQDDDLESVLVQAKFRIQTLENQNKDLMEELTQSKLDASGSSETDGWRYNSSKKRQFDALLQENSELSVKVRTMEIELKRKDNELQGIKNFQREQKENQVLQQK</sequence>
<feature type="coiled-coil region" evidence="8">
    <location>
        <begin position="1559"/>
        <end position="1704"/>
    </location>
</feature>
<feature type="coiled-coil region" evidence="8">
    <location>
        <begin position="1311"/>
        <end position="1377"/>
    </location>
</feature>
<dbReference type="InterPro" id="IPR026201">
    <property type="entry name" value="Cep290"/>
</dbReference>
<feature type="region of interest" description="Disordered" evidence="9">
    <location>
        <begin position="534"/>
        <end position="558"/>
    </location>
</feature>
<dbReference type="RefSeq" id="XP_022246623.1">
    <property type="nucleotide sequence ID" value="XM_022390915.1"/>
</dbReference>